<organism evidence="3 4">
    <name type="scientific">Mesotoga prima MesG1.Ag.4.2</name>
    <dbReference type="NCBI Taxonomy" id="660470"/>
    <lineage>
        <taxon>Bacteria</taxon>
        <taxon>Thermotogati</taxon>
        <taxon>Thermotogota</taxon>
        <taxon>Thermotogae</taxon>
        <taxon>Kosmotogales</taxon>
        <taxon>Kosmotogaceae</taxon>
        <taxon>Mesotoga</taxon>
    </lineage>
</organism>
<evidence type="ECO:0000313" key="3">
    <source>
        <dbReference type="EMBL" id="AFK08105.1"/>
    </source>
</evidence>
<keyword evidence="4" id="KW-1185">Reference proteome</keyword>
<dbReference type="InterPro" id="IPR008928">
    <property type="entry name" value="6-hairpin_glycosidase_sf"/>
</dbReference>
<reference evidence="3 4" key="1">
    <citation type="journal article" date="2012" name="Genome Biol. Evol.">
        <title>Genome Sequence of the Mesophilic Thermotogales Bacterium Mesotoga prima MesG1.Ag.4.2 Reveals the Largest Thermotogales Genome To Date.</title>
        <authorList>
            <person name="Zhaxybayeva O."/>
            <person name="Swithers K.S."/>
            <person name="Foght J."/>
            <person name="Green A.G."/>
            <person name="Bruce D."/>
            <person name="Detter C."/>
            <person name="Han S."/>
            <person name="Teshima H."/>
            <person name="Han J."/>
            <person name="Woyke T."/>
            <person name="Pitluck S."/>
            <person name="Nolan M."/>
            <person name="Ivanova N."/>
            <person name="Pati A."/>
            <person name="Land M.L."/>
            <person name="Dlutek M."/>
            <person name="Doolittle W.F."/>
            <person name="Noll K.M."/>
            <person name="Nesbo C.L."/>
        </authorList>
    </citation>
    <scope>NUCLEOTIDE SEQUENCE [LARGE SCALE GENOMIC DNA]</scope>
    <source>
        <strain evidence="4">mesG1.Ag.4.2</strain>
    </source>
</reference>
<evidence type="ECO:0000259" key="1">
    <source>
        <dbReference type="Pfam" id="PF14742"/>
    </source>
</evidence>
<dbReference type="InterPro" id="IPR032856">
    <property type="entry name" value="GDE_N_bis"/>
</dbReference>
<dbReference type="InterPro" id="IPR012341">
    <property type="entry name" value="6hp_glycosidase-like_sf"/>
</dbReference>
<dbReference type="HOGENOM" id="CLU_019216_1_0_0"/>
<protein>
    <submittedName>
        <fullName evidence="3">Glycogen debranching enzyme</fullName>
    </submittedName>
</protein>
<dbReference type="RefSeq" id="WP_014731837.1">
    <property type="nucleotide sequence ID" value="NC_017934.1"/>
</dbReference>
<dbReference type="Gene3D" id="1.50.10.10">
    <property type="match status" value="1"/>
</dbReference>
<evidence type="ECO:0000313" key="4">
    <source>
        <dbReference type="Proteomes" id="UP000002881"/>
    </source>
</evidence>
<sequence length="606" mass="68410">MKIFKNGNLMAVTDERGIIDCESEKAAGLYLEDTRFISRIILKASIYLKRLHVDFSWDRIEVIYLGRSRPEVPHFDILLSETLRVEGNTLYAEMTVRNYSLEEVQLTFNYEISCAFEDIFTIRGENDAYSGLETSRTVSASSLNSLEYESDYEKDVIENSLPSLSLKLRPGQSATVSGKLRLSKAVKKEEIFKDMLSERPVGNLQLTRNVNQIGESEIGDLKMLMIPTVYGDFPGAGLPWYATVFGRDSLVFGLQTVDLLPEITRNILKIHSLLQSCEEETHSEAQPGKIVHETRLNELSLSGRLPFERYYGTIDATLLFIMLSQRYYRRTGDLDFMKSIEKNIMAAAKWIDEYADPDNDGYVEFAPSGGGLVNQGWKDSADSVNFADGRFAEPFLALVEVQGYLYEAFKCLEKLVVLFDKQEMASLYASKAAILKINFNRDFWLENESYFATALDKNKTPVDSITSNPEHCLMIGIVDEDKADALADRLFSEDMYTGWGIRTLSSKMKRYNPFSYHNGSVWPHDNSLILLGLINYGFSEKAKRLASDLLRAKEKYRDNRLPELFSGLSSSETAGSLLEYPASCSPQLWSIGTLFVISSVVAPDSA</sequence>
<dbReference type="STRING" id="660470.Theba_2497"/>
<evidence type="ECO:0000259" key="2">
    <source>
        <dbReference type="Pfam" id="PF22422"/>
    </source>
</evidence>
<dbReference type="KEGG" id="mpg:Theba_2497"/>
<feature type="domain" description="Putative glycogen debranching enzyme N-terminal" evidence="1">
    <location>
        <begin position="5"/>
        <end position="143"/>
    </location>
</feature>
<dbReference type="SUPFAM" id="SSF48208">
    <property type="entry name" value="Six-hairpin glycosidases"/>
    <property type="match status" value="1"/>
</dbReference>
<dbReference type="Pfam" id="PF14742">
    <property type="entry name" value="GDE_N_bis"/>
    <property type="match status" value="1"/>
</dbReference>
<dbReference type="EMBL" id="CP003532">
    <property type="protein sequence ID" value="AFK08105.1"/>
    <property type="molecule type" value="Genomic_DNA"/>
</dbReference>
<name>I2F852_9BACT</name>
<dbReference type="AlphaFoldDB" id="I2F852"/>
<proteinExistence type="predicted"/>
<feature type="domain" description="Mannosylglycerate hydrolase MGH1-like glycoside hydrolase" evidence="2">
    <location>
        <begin position="324"/>
        <end position="566"/>
    </location>
</feature>
<dbReference type="GeneID" id="87108198"/>
<accession>I2F852</accession>
<dbReference type="GO" id="GO:0005975">
    <property type="term" value="P:carbohydrate metabolic process"/>
    <property type="evidence" value="ECO:0007669"/>
    <property type="project" value="InterPro"/>
</dbReference>
<dbReference type="eggNOG" id="COG3408">
    <property type="taxonomic scope" value="Bacteria"/>
</dbReference>
<dbReference type="Pfam" id="PF22422">
    <property type="entry name" value="MGH1-like_GH"/>
    <property type="match status" value="1"/>
</dbReference>
<dbReference type="Proteomes" id="UP000002881">
    <property type="component" value="Chromosome"/>
</dbReference>
<dbReference type="InterPro" id="IPR054491">
    <property type="entry name" value="MGH1-like_GH"/>
</dbReference>
<gene>
    <name evidence="3" type="ORF">Theba_2497</name>
</gene>